<dbReference type="AlphaFoldDB" id="A0ABD3M3L9"/>
<dbReference type="EMBL" id="JALLBG020000299">
    <property type="protein sequence ID" value="KAL3756636.1"/>
    <property type="molecule type" value="Genomic_DNA"/>
</dbReference>
<dbReference type="InterPro" id="IPR001611">
    <property type="entry name" value="Leu-rich_rpt"/>
</dbReference>
<feature type="region of interest" description="Disordered" evidence="2">
    <location>
        <begin position="1"/>
        <end position="38"/>
    </location>
</feature>
<evidence type="ECO:0000256" key="2">
    <source>
        <dbReference type="SAM" id="MobiDB-lite"/>
    </source>
</evidence>
<dbReference type="Pfam" id="PF00560">
    <property type="entry name" value="LRR_1"/>
    <property type="match status" value="2"/>
</dbReference>
<gene>
    <name evidence="3" type="ORF">ACHAWU_002539</name>
</gene>
<reference evidence="3 4" key="1">
    <citation type="submission" date="2024-10" db="EMBL/GenBank/DDBJ databases">
        <title>Updated reference genomes for cyclostephanoid diatoms.</title>
        <authorList>
            <person name="Roberts W.R."/>
            <person name="Alverson A.J."/>
        </authorList>
    </citation>
    <scope>NUCLEOTIDE SEQUENCE [LARGE SCALE GENOMIC DNA]</scope>
    <source>
        <strain evidence="3 4">AJA232-27</strain>
    </source>
</reference>
<accession>A0ABD3M3L9</accession>
<protein>
    <recommendedName>
        <fullName evidence="5">L domain-like protein</fullName>
    </recommendedName>
</protein>
<evidence type="ECO:0000313" key="4">
    <source>
        <dbReference type="Proteomes" id="UP001530293"/>
    </source>
</evidence>
<dbReference type="SUPFAM" id="SSF52058">
    <property type="entry name" value="L domain-like"/>
    <property type="match status" value="1"/>
</dbReference>
<name>A0ABD3M3L9_9STRA</name>
<evidence type="ECO:0000256" key="1">
    <source>
        <dbReference type="ARBA" id="ARBA00022737"/>
    </source>
</evidence>
<dbReference type="Gene3D" id="3.80.10.10">
    <property type="entry name" value="Ribonuclease Inhibitor"/>
    <property type="match status" value="1"/>
</dbReference>
<dbReference type="PANTHER" id="PTHR48064">
    <property type="entry name" value="OS01G0750400 PROTEIN"/>
    <property type="match status" value="1"/>
</dbReference>
<feature type="compositionally biased region" description="Low complexity" evidence="2">
    <location>
        <begin position="120"/>
        <end position="132"/>
    </location>
</feature>
<organism evidence="3 4">
    <name type="scientific">Discostella pseudostelligera</name>
    <dbReference type="NCBI Taxonomy" id="259834"/>
    <lineage>
        <taxon>Eukaryota</taxon>
        <taxon>Sar</taxon>
        <taxon>Stramenopiles</taxon>
        <taxon>Ochrophyta</taxon>
        <taxon>Bacillariophyta</taxon>
        <taxon>Coscinodiscophyceae</taxon>
        <taxon>Thalassiosirophycidae</taxon>
        <taxon>Stephanodiscales</taxon>
        <taxon>Stephanodiscaceae</taxon>
        <taxon>Discostella</taxon>
    </lineage>
</organism>
<dbReference type="PANTHER" id="PTHR48064:SF6">
    <property type="entry name" value="RECEPTOR-LIKE PROTEIN KINASE 2"/>
    <property type="match status" value="1"/>
</dbReference>
<proteinExistence type="predicted"/>
<keyword evidence="4" id="KW-1185">Reference proteome</keyword>
<dbReference type="FunFam" id="3.80.10.10:FF:000383">
    <property type="entry name" value="Leucine-rich repeat receptor protein kinase EMS1"/>
    <property type="match status" value="1"/>
</dbReference>
<feature type="region of interest" description="Disordered" evidence="2">
    <location>
        <begin position="253"/>
        <end position="283"/>
    </location>
</feature>
<dbReference type="InterPro" id="IPR053038">
    <property type="entry name" value="RLP_Defense"/>
</dbReference>
<feature type="region of interest" description="Disordered" evidence="2">
    <location>
        <begin position="83"/>
        <end position="137"/>
    </location>
</feature>
<dbReference type="InterPro" id="IPR032675">
    <property type="entry name" value="LRR_dom_sf"/>
</dbReference>
<evidence type="ECO:0008006" key="5">
    <source>
        <dbReference type="Google" id="ProtNLM"/>
    </source>
</evidence>
<dbReference type="Proteomes" id="UP001530293">
    <property type="component" value="Unassembled WGS sequence"/>
</dbReference>
<sequence>MTRIQSFDIESDASPGGKVRNPYGPQAGAGGSSAGNNNTLSPNSSRAYFMLGLAISVFIGIGKMLYPANTSYSDFDEWRESKATGDASGGWGMKHNHPIVSNSISNNDVDRTSANRIPPSSQSSQSSSSSSSTQNMSKAAAATIDNIDHELWESDLLQLLSPLVIIPSHPLHEYRKYQTNDFVGSDTKFAVDMLYDKSTPHGKAYDFLLNRDTRPHQIDNSALLLKDDMQYLVQRFVVTLLFYATGGKDTIHNDTQSSKMEGEKKGNETDGMGMTKRSGSGGGGWESSTAHFLTGLHECHWVRKSLEDQFWSMLSIDKEKDRRVGITKCNANMEVTEICLADLNLVGFIPEEIKWLSSLEYLDMQNNHLTGPIPISLGELDELRYLSLDGNSLSGTIPDVFQNLVHLERAFLNFNDFNSSMPPSMCNLREEGALKDLWSDCGGYPITCTCCTVCCDMVAECSEMESQKGG</sequence>
<evidence type="ECO:0000313" key="3">
    <source>
        <dbReference type="EMBL" id="KAL3756636.1"/>
    </source>
</evidence>
<comment type="caution">
    <text evidence="3">The sequence shown here is derived from an EMBL/GenBank/DDBJ whole genome shotgun (WGS) entry which is preliminary data.</text>
</comment>
<keyword evidence="1" id="KW-0677">Repeat</keyword>